<evidence type="ECO:0000256" key="2">
    <source>
        <dbReference type="ARBA" id="ARBA00022475"/>
    </source>
</evidence>
<feature type="active site" evidence="13">
    <location>
        <position position="435"/>
    </location>
</feature>
<accession>M9LG48</accession>
<evidence type="ECO:0000259" key="15">
    <source>
        <dbReference type="PROSITE" id="PS50035"/>
    </source>
</evidence>
<dbReference type="SMART" id="SM00155">
    <property type="entry name" value="PLDc"/>
    <property type="match status" value="2"/>
</dbReference>
<dbReference type="PROSITE" id="PS50035">
    <property type="entry name" value="PLD"/>
    <property type="match status" value="2"/>
</dbReference>
<dbReference type="GO" id="GO:0032049">
    <property type="term" value="P:cardiolipin biosynthetic process"/>
    <property type="evidence" value="ECO:0007669"/>
    <property type="project" value="UniProtKB-UniRule"/>
</dbReference>
<comment type="caution">
    <text evidence="16">The sequence shown here is derived from an EMBL/GenBank/DDBJ whole genome shotgun (WGS) entry which is preliminary data.</text>
</comment>
<feature type="transmembrane region" description="Helical" evidence="13">
    <location>
        <begin position="43"/>
        <end position="63"/>
    </location>
</feature>
<dbReference type="EMBL" id="BALG01000031">
    <property type="protein sequence ID" value="GAC41450.1"/>
    <property type="molecule type" value="Genomic_DNA"/>
</dbReference>
<dbReference type="HAMAP" id="MF_01916">
    <property type="entry name" value="Cardiolipin_synth_Cls"/>
    <property type="match status" value="1"/>
</dbReference>
<evidence type="ECO:0000256" key="12">
    <source>
        <dbReference type="ARBA" id="ARBA00057569"/>
    </source>
</evidence>
<name>M9LG48_PAEPP</name>
<dbReference type="InterPro" id="IPR022924">
    <property type="entry name" value="Cardiolipin_synthase"/>
</dbReference>
<keyword evidence="9 13" id="KW-0472">Membrane</keyword>
<feature type="active site" evidence="13">
    <location>
        <position position="437"/>
    </location>
</feature>
<evidence type="ECO:0000256" key="10">
    <source>
        <dbReference type="ARBA" id="ARBA00023209"/>
    </source>
</evidence>
<keyword evidence="3 13" id="KW-0444">Lipid biosynthesis</keyword>
<dbReference type="CDD" id="cd09110">
    <property type="entry name" value="PLDc_CLS_1"/>
    <property type="match status" value="1"/>
</dbReference>
<evidence type="ECO:0000256" key="8">
    <source>
        <dbReference type="ARBA" id="ARBA00023098"/>
    </source>
</evidence>
<comment type="subcellular location">
    <subcellularLocation>
        <location evidence="1 13">Cell membrane</location>
        <topology evidence="1 13">Multi-pass membrane protein</topology>
    </subcellularLocation>
</comment>
<comment type="similarity">
    <text evidence="13">Belongs to the phospholipase D family. Cardiolipin synthase subfamily.</text>
</comment>
<evidence type="ECO:0000313" key="16">
    <source>
        <dbReference type="EMBL" id="GAC41450.1"/>
    </source>
</evidence>
<keyword evidence="10 13" id="KW-0594">Phospholipid biosynthesis</keyword>
<feature type="active site" evidence="13">
    <location>
        <position position="442"/>
    </location>
</feature>
<sequence length="517" mass="58839">MREARRYGVNGGLVMRRALQVGLFLILFLAFGYYVNGTIGQNITTALSMMMTLAVVSVAIIIFMENRHPSSTVAWILVLAVVPVVGFIFYLLFGQNYRKRRRYTRKAQQDKCTYTFVEKESKQIREEALAPMTSDQRHLLRLTSRISKCPISFASDTRILNNGKETFGALLAELKQAEHHIHMEYYIYRDDDIGSRIAQILMDKARAGVEVRFMIDAVGSMQLRKAFLQELRNAGVQVAVFGHVKFPIFSNRVNYRNHRKIVVVDGNVAFMGGLNVGDEYLSRNKTYGFWRDTHMIVRGDAVRTLQIIFLQDWAHTSGDTLNGTKYLQPEPIEATVGAVQMIASGPHQEFKTMKNLFFAMLTSARRSIWIATPYFIPDEDIFTALRVAALSGIEVKLLFPGKPDKWLPFLASHSYFLGLLEVGVQIYEYEKGFLHSKLIIVDGEVATIGTANMDMRSFYLNFEVNALLIRTESVERLSREFEQDLESAVPISDDQFANKKVITRFLESAARLFSPLL</sequence>
<keyword evidence="5 13" id="KW-0812">Transmembrane</keyword>
<proteinExistence type="inferred from homology"/>
<evidence type="ECO:0000256" key="14">
    <source>
        <dbReference type="NCBIfam" id="TIGR04265"/>
    </source>
</evidence>
<keyword evidence="11 13" id="KW-1208">Phospholipid metabolism</keyword>
<evidence type="ECO:0000256" key="3">
    <source>
        <dbReference type="ARBA" id="ARBA00022516"/>
    </source>
</evidence>
<dbReference type="Proteomes" id="UP000029453">
    <property type="component" value="Unassembled WGS sequence"/>
</dbReference>
<dbReference type="GO" id="GO:0008808">
    <property type="term" value="F:cardiolipin synthase activity"/>
    <property type="evidence" value="ECO:0007669"/>
    <property type="project" value="UniProtKB-UniRule"/>
</dbReference>
<comment type="function">
    <text evidence="12 13">Catalyzes the reversible phosphatidyl group transfer from one phosphatidylglycerol molecule to another to form cardiolipin (CL) (diphosphatidylglycerol) and glycerol.</text>
</comment>
<dbReference type="FunFam" id="3.30.870.10:FF:000014">
    <property type="entry name" value="Cardiolipin synthase"/>
    <property type="match status" value="1"/>
</dbReference>
<evidence type="ECO:0000313" key="17">
    <source>
        <dbReference type="Proteomes" id="UP000029453"/>
    </source>
</evidence>
<dbReference type="PANTHER" id="PTHR21248:SF20">
    <property type="entry name" value="CARDIOLIPIN SYNTHASE YWIE-RELATED"/>
    <property type="match status" value="1"/>
</dbReference>
<feature type="transmembrane region" description="Helical" evidence="13">
    <location>
        <begin position="18"/>
        <end position="36"/>
    </location>
</feature>
<dbReference type="SUPFAM" id="SSF56024">
    <property type="entry name" value="Phospholipase D/nuclease"/>
    <property type="match status" value="2"/>
</dbReference>
<evidence type="ECO:0000256" key="7">
    <source>
        <dbReference type="ARBA" id="ARBA00022989"/>
    </source>
</evidence>
<evidence type="ECO:0000256" key="13">
    <source>
        <dbReference type="HAMAP-Rule" id="MF_01916"/>
    </source>
</evidence>
<feature type="domain" description="PLD phosphodiesterase" evidence="15">
    <location>
        <begin position="253"/>
        <end position="280"/>
    </location>
</feature>
<feature type="active site" evidence="13">
    <location>
        <position position="258"/>
    </location>
</feature>
<dbReference type="InterPro" id="IPR025202">
    <property type="entry name" value="PLD-like_dom"/>
</dbReference>
<reference evidence="16 17" key="1">
    <citation type="submission" date="2012-10" db="EMBL/GenBank/DDBJ databases">
        <title>Draft Genome Sequence of Paenibacillus popilliae ATCC 14706T.</title>
        <authorList>
            <person name="Iiyama K."/>
            <person name="Mori K."/>
            <person name="Mon H."/>
            <person name="Chieda Y."/>
            <person name="Lee J.M."/>
            <person name="Kusakabe T."/>
            <person name="Tashiro K."/>
            <person name="Asano S."/>
            <person name="Yasunaga-Aoki C."/>
            <person name="Shimizu S."/>
        </authorList>
    </citation>
    <scope>NUCLEOTIDE SEQUENCE [LARGE SCALE GENOMIC DNA]</scope>
    <source>
        <strain evidence="16 17">ATCC 14706</strain>
    </source>
</reference>
<comment type="catalytic activity">
    <reaction evidence="13">
        <text>2 a 1,2-diacyl-sn-glycero-3-phospho-(1'-sn-glycerol) = a cardiolipin + glycerol</text>
        <dbReference type="Rhea" id="RHEA:31451"/>
        <dbReference type="ChEBI" id="CHEBI:17754"/>
        <dbReference type="ChEBI" id="CHEBI:62237"/>
        <dbReference type="ChEBI" id="CHEBI:64716"/>
    </reaction>
</comment>
<dbReference type="NCBIfam" id="TIGR04265">
    <property type="entry name" value="bac_cardiolipin"/>
    <property type="match status" value="1"/>
</dbReference>
<protein>
    <recommendedName>
        <fullName evidence="13 14">Cardiolipin synthase</fullName>
        <shortName evidence="13">CL synthase</shortName>
        <ecNumber evidence="13 14">2.7.8.-</ecNumber>
    </recommendedName>
</protein>
<gene>
    <name evidence="16" type="ORF">PPOP_0800</name>
</gene>
<feature type="transmembrane region" description="Helical" evidence="13">
    <location>
        <begin position="75"/>
        <end position="93"/>
    </location>
</feature>
<dbReference type="InterPro" id="IPR030874">
    <property type="entry name" value="Cardiolipin_synth_Firmi"/>
</dbReference>
<keyword evidence="17" id="KW-1185">Reference proteome</keyword>
<keyword evidence="6" id="KW-0677">Repeat</keyword>
<feature type="active site" evidence="13">
    <location>
        <position position="260"/>
    </location>
</feature>
<keyword evidence="7 13" id="KW-1133">Transmembrane helix</keyword>
<organism evidence="16 17">
    <name type="scientific">Paenibacillus popilliae ATCC 14706</name>
    <dbReference type="NCBI Taxonomy" id="1212764"/>
    <lineage>
        <taxon>Bacteria</taxon>
        <taxon>Bacillati</taxon>
        <taxon>Bacillota</taxon>
        <taxon>Bacilli</taxon>
        <taxon>Bacillales</taxon>
        <taxon>Paenibacillaceae</taxon>
        <taxon>Paenibacillus</taxon>
    </lineage>
</organism>
<dbReference type="Pfam" id="PF13091">
    <property type="entry name" value="PLDc_2"/>
    <property type="match status" value="2"/>
</dbReference>
<dbReference type="AlphaFoldDB" id="M9LG48"/>
<dbReference type="InterPro" id="IPR027379">
    <property type="entry name" value="CLS_N"/>
</dbReference>
<dbReference type="EC" id="2.7.8.-" evidence="13 14"/>
<dbReference type="InterPro" id="IPR001736">
    <property type="entry name" value="PLipase_D/transphosphatidylase"/>
</dbReference>
<keyword evidence="8 13" id="KW-0443">Lipid metabolism</keyword>
<dbReference type="CDD" id="cd09112">
    <property type="entry name" value="PLDc_CLS_2"/>
    <property type="match status" value="1"/>
</dbReference>
<evidence type="ECO:0000256" key="9">
    <source>
        <dbReference type="ARBA" id="ARBA00023136"/>
    </source>
</evidence>
<dbReference type="Pfam" id="PF13396">
    <property type="entry name" value="PLDc_N"/>
    <property type="match status" value="1"/>
</dbReference>
<evidence type="ECO:0000256" key="6">
    <source>
        <dbReference type="ARBA" id="ARBA00022737"/>
    </source>
</evidence>
<keyword evidence="4 13" id="KW-0808">Transferase</keyword>
<dbReference type="FunFam" id="3.30.870.10:FF:000021">
    <property type="entry name" value="Cardiolipin synthase"/>
    <property type="match status" value="1"/>
</dbReference>
<feature type="active site" evidence="13">
    <location>
        <position position="265"/>
    </location>
</feature>
<feature type="domain" description="PLD phosphodiesterase" evidence="15">
    <location>
        <begin position="430"/>
        <end position="457"/>
    </location>
</feature>
<dbReference type="PANTHER" id="PTHR21248">
    <property type="entry name" value="CARDIOLIPIN SYNTHASE"/>
    <property type="match status" value="1"/>
</dbReference>
<dbReference type="Gene3D" id="3.30.870.10">
    <property type="entry name" value="Endonuclease Chain A"/>
    <property type="match status" value="2"/>
</dbReference>
<dbReference type="GO" id="GO:0005886">
    <property type="term" value="C:plasma membrane"/>
    <property type="evidence" value="ECO:0007669"/>
    <property type="project" value="UniProtKB-SubCell"/>
</dbReference>
<evidence type="ECO:0000256" key="11">
    <source>
        <dbReference type="ARBA" id="ARBA00023264"/>
    </source>
</evidence>
<evidence type="ECO:0000256" key="5">
    <source>
        <dbReference type="ARBA" id="ARBA00022692"/>
    </source>
</evidence>
<evidence type="ECO:0000256" key="4">
    <source>
        <dbReference type="ARBA" id="ARBA00022679"/>
    </source>
</evidence>
<evidence type="ECO:0000256" key="1">
    <source>
        <dbReference type="ARBA" id="ARBA00004651"/>
    </source>
</evidence>
<keyword evidence="2 13" id="KW-1003">Cell membrane</keyword>